<proteinExistence type="predicted"/>
<organism evidence="1 2">
    <name type="scientific">Rhizophagus irregularis</name>
    <dbReference type="NCBI Taxonomy" id="588596"/>
    <lineage>
        <taxon>Eukaryota</taxon>
        <taxon>Fungi</taxon>
        <taxon>Fungi incertae sedis</taxon>
        <taxon>Mucoromycota</taxon>
        <taxon>Glomeromycotina</taxon>
        <taxon>Glomeromycetes</taxon>
        <taxon>Glomerales</taxon>
        <taxon>Glomeraceae</taxon>
        <taxon>Rhizophagus</taxon>
    </lineage>
</organism>
<sequence>MSNTDITLNCLIIPSGFLDRVSVTITVPTAIQNELVSPCNDTPLDIRQIHYPGNVDEKRMQTQVLIPLISKEIPTDLYHIVASPIPHQILRKFFICIM</sequence>
<reference evidence="1 2" key="1">
    <citation type="submission" date="2016-04" db="EMBL/GenBank/DDBJ databases">
        <title>Genome analyses suggest a sexual origin of heterokaryosis in a supposedly ancient asexual fungus.</title>
        <authorList>
            <person name="Ropars J."/>
            <person name="Sedzielewska K."/>
            <person name="Noel J."/>
            <person name="Charron P."/>
            <person name="Farinelli L."/>
            <person name="Marton T."/>
            <person name="Kruger M."/>
            <person name="Pelin A."/>
            <person name="Brachmann A."/>
            <person name="Corradi N."/>
        </authorList>
    </citation>
    <scope>NUCLEOTIDE SEQUENCE [LARGE SCALE GENOMIC DNA]</scope>
    <source>
        <strain evidence="1 2">C2</strain>
    </source>
</reference>
<dbReference type="VEuPathDB" id="FungiDB:RhiirA1_272538"/>
<dbReference type="EMBL" id="LLXL01000368">
    <property type="protein sequence ID" value="PKK73499.1"/>
    <property type="molecule type" value="Genomic_DNA"/>
</dbReference>
<name>A0A2N1NI15_9GLOM</name>
<dbReference type="Proteomes" id="UP000233469">
    <property type="component" value="Unassembled WGS sequence"/>
</dbReference>
<dbReference type="VEuPathDB" id="FungiDB:FUN_021226"/>
<reference evidence="1 2" key="2">
    <citation type="submission" date="2017-10" db="EMBL/GenBank/DDBJ databases">
        <title>Extensive intraspecific genome diversity in a model arbuscular mycorrhizal fungus.</title>
        <authorList>
            <person name="Chen E.C.H."/>
            <person name="Morin E."/>
            <person name="Baudet D."/>
            <person name="Noel J."/>
            <person name="Ndikumana S."/>
            <person name="Charron P."/>
            <person name="St-Onge C."/>
            <person name="Giorgi J."/>
            <person name="Grigoriev I.V."/>
            <person name="Roux C."/>
            <person name="Martin F.M."/>
            <person name="Corradi N."/>
        </authorList>
    </citation>
    <scope>NUCLEOTIDE SEQUENCE [LARGE SCALE GENOMIC DNA]</scope>
    <source>
        <strain evidence="1 2">C2</strain>
    </source>
</reference>
<evidence type="ECO:0000313" key="2">
    <source>
        <dbReference type="Proteomes" id="UP000233469"/>
    </source>
</evidence>
<accession>A0A2N1NI15</accession>
<evidence type="ECO:0000313" key="1">
    <source>
        <dbReference type="EMBL" id="PKK73499.1"/>
    </source>
</evidence>
<comment type="caution">
    <text evidence="1">The sequence shown here is derived from an EMBL/GenBank/DDBJ whole genome shotgun (WGS) entry which is preliminary data.</text>
</comment>
<protein>
    <submittedName>
        <fullName evidence="1">Uncharacterized protein</fullName>
    </submittedName>
</protein>
<gene>
    <name evidence="1" type="ORF">RhiirC2_740701</name>
</gene>
<dbReference type="AlphaFoldDB" id="A0A2N1NI15"/>